<dbReference type="eggNOG" id="ENOG5032R1C">
    <property type="taxonomic scope" value="Bacteria"/>
</dbReference>
<accession>A1ZQ24</accession>
<name>A1ZQ24_MICM2</name>
<dbReference type="EMBL" id="AAWS01000023">
    <property type="protein sequence ID" value="EAY27433.1"/>
    <property type="molecule type" value="Genomic_DNA"/>
</dbReference>
<protein>
    <submittedName>
        <fullName evidence="1">Uncharacterized protein</fullName>
    </submittedName>
</protein>
<evidence type="ECO:0000313" key="1">
    <source>
        <dbReference type="EMBL" id="EAY27433.1"/>
    </source>
</evidence>
<evidence type="ECO:0000313" key="2">
    <source>
        <dbReference type="Proteomes" id="UP000004095"/>
    </source>
</evidence>
<organism evidence="1 2">
    <name type="scientific">Microscilla marina ATCC 23134</name>
    <dbReference type="NCBI Taxonomy" id="313606"/>
    <lineage>
        <taxon>Bacteria</taxon>
        <taxon>Pseudomonadati</taxon>
        <taxon>Bacteroidota</taxon>
        <taxon>Cytophagia</taxon>
        <taxon>Cytophagales</taxon>
        <taxon>Microscillaceae</taxon>
        <taxon>Microscilla</taxon>
    </lineage>
</organism>
<keyword evidence="2" id="KW-1185">Reference proteome</keyword>
<gene>
    <name evidence="1" type="ORF">M23134_06834</name>
</gene>
<reference evidence="1 2" key="1">
    <citation type="submission" date="2007-01" db="EMBL/GenBank/DDBJ databases">
        <authorList>
            <person name="Haygood M."/>
            <person name="Podell S."/>
            <person name="Anderson C."/>
            <person name="Hopkinson B."/>
            <person name="Roe K."/>
            <person name="Barbeau K."/>
            <person name="Gaasterland T."/>
            <person name="Ferriera S."/>
            <person name="Johnson J."/>
            <person name="Kravitz S."/>
            <person name="Beeson K."/>
            <person name="Sutton G."/>
            <person name="Rogers Y.-H."/>
            <person name="Friedman R."/>
            <person name="Frazier M."/>
            <person name="Venter J.C."/>
        </authorList>
    </citation>
    <scope>NUCLEOTIDE SEQUENCE [LARGE SCALE GENOMIC DNA]</scope>
    <source>
        <strain evidence="1 2">ATCC 23134</strain>
    </source>
</reference>
<dbReference type="AlphaFoldDB" id="A1ZQ24"/>
<proteinExistence type="predicted"/>
<sequence length="167" mass="19693">MSKTKNTLSIKFIRKPSHFFIFVKKWQNKTIRKDMNPENLETYNSELGNDPELDGKYLGTITKDFVKVAKVLKEASYQLRSRGFEYPIFPVAKYKIPVGELLFEGNDLGLEWNYFVSYRDIFVQNKLITKPTKFESAYKNPEEFCCLFVVDEPYSSFMFVPYPDEED</sequence>
<comment type="caution">
    <text evidence="1">The sequence shown here is derived from an EMBL/GenBank/DDBJ whole genome shotgun (WGS) entry which is preliminary data.</text>
</comment>
<dbReference type="Proteomes" id="UP000004095">
    <property type="component" value="Unassembled WGS sequence"/>
</dbReference>